<dbReference type="InterPro" id="IPR029787">
    <property type="entry name" value="Nucleotide_cyclase"/>
</dbReference>
<protein>
    <recommendedName>
        <fullName evidence="1">diguanylate cyclase</fullName>
        <ecNumber evidence="1">2.7.7.65</ecNumber>
    </recommendedName>
</protein>
<dbReference type="Gene3D" id="3.30.70.270">
    <property type="match status" value="1"/>
</dbReference>
<feature type="transmembrane region" description="Helical" evidence="3">
    <location>
        <begin position="181"/>
        <end position="204"/>
    </location>
</feature>
<dbReference type="EC" id="2.7.7.65" evidence="1"/>
<dbReference type="PANTHER" id="PTHR45138">
    <property type="entry name" value="REGULATORY COMPONENTS OF SENSORY TRANSDUCTION SYSTEM"/>
    <property type="match status" value="1"/>
</dbReference>
<dbReference type="Proteomes" id="UP001204621">
    <property type="component" value="Unassembled WGS sequence"/>
</dbReference>
<feature type="transmembrane region" description="Helical" evidence="3">
    <location>
        <begin position="37"/>
        <end position="57"/>
    </location>
</feature>
<dbReference type="NCBIfam" id="TIGR00254">
    <property type="entry name" value="GGDEF"/>
    <property type="match status" value="1"/>
</dbReference>
<evidence type="ECO:0000256" key="3">
    <source>
        <dbReference type="SAM" id="Phobius"/>
    </source>
</evidence>
<feature type="transmembrane region" description="Helical" evidence="3">
    <location>
        <begin position="63"/>
        <end position="84"/>
    </location>
</feature>
<keyword evidence="3" id="KW-0812">Transmembrane</keyword>
<evidence type="ECO:0000313" key="6">
    <source>
        <dbReference type="Proteomes" id="UP001204621"/>
    </source>
</evidence>
<feature type="transmembrane region" description="Helical" evidence="3">
    <location>
        <begin position="148"/>
        <end position="169"/>
    </location>
</feature>
<dbReference type="Pfam" id="PF00990">
    <property type="entry name" value="GGDEF"/>
    <property type="match status" value="1"/>
</dbReference>
<keyword evidence="3" id="KW-0472">Membrane</keyword>
<name>A0ABT2D1G0_9BURK</name>
<dbReference type="PANTHER" id="PTHR45138:SF9">
    <property type="entry name" value="DIGUANYLATE CYCLASE DGCM-RELATED"/>
    <property type="match status" value="1"/>
</dbReference>
<evidence type="ECO:0000259" key="4">
    <source>
        <dbReference type="PROSITE" id="PS50887"/>
    </source>
</evidence>
<dbReference type="SMART" id="SM00267">
    <property type="entry name" value="GGDEF"/>
    <property type="match status" value="1"/>
</dbReference>
<dbReference type="InterPro" id="IPR050469">
    <property type="entry name" value="Diguanylate_Cyclase"/>
</dbReference>
<evidence type="ECO:0000256" key="1">
    <source>
        <dbReference type="ARBA" id="ARBA00012528"/>
    </source>
</evidence>
<comment type="catalytic activity">
    <reaction evidence="2">
        <text>2 GTP = 3',3'-c-di-GMP + 2 diphosphate</text>
        <dbReference type="Rhea" id="RHEA:24898"/>
        <dbReference type="ChEBI" id="CHEBI:33019"/>
        <dbReference type="ChEBI" id="CHEBI:37565"/>
        <dbReference type="ChEBI" id="CHEBI:58805"/>
        <dbReference type="EC" id="2.7.7.65"/>
    </reaction>
</comment>
<comment type="caution">
    <text evidence="5">The sequence shown here is derived from an EMBL/GenBank/DDBJ whole genome shotgun (WGS) entry which is preliminary data.</text>
</comment>
<keyword evidence="3" id="KW-1133">Transmembrane helix</keyword>
<proteinExistence type="predicted"/>
<reference evidence="5 6" key="1">
    <citation type="submission" date="2022-08" db="EMBL/GenBank/DDBJ databases">
        <title>Reclassification of Massilia species as members of the genera Telluria, Duganella, Pseudoduganella, Mokoshia gen. nov. and Zemynaea gen. nov. using orthogonal and non-orthogonal genome-based approaches.</title>
        <authorList>
            <person name="Bowman J.P."/>
        </authorList>
    </citation>
    <scope>NUCLEOTIDE SEQUENCE [LARGE SCALE GENOMIC DNA]</scope>
    <source>
        <strain evidence="5 6">JCM 31606</strain>
    </source>
</reference>
<feature type="transmembrane region" description="Helical" evidence="3">
    <location>
        <begin position="91"/>
        <end position="110"/>
    </location>
</feature>
<sequence length="384" mass="40535">MIDIPTIILALSIGNLGFALLMAGYVRGSGPDRALRLWMWSRLVLGLTQFVGWALPGTWADEVAAAGGIGCIAAEAAAYCIYFGFHRWQRVLLPAAGVALLALAGAAVAGANYVQLMGLACAFVAVFAAAIAFILLRARTGRPSFLQRVIGVNDALFALCMALGGWEGLLHPEHALGSNPAHAVAGMAAYLLMIVNSVGFLLLCKQKGDEQMALLATTDFLTGLINRRAFFERAEAARLLALRLRKPIALLMLDIDHFKQLNDRYGHAAGDEALTAFAATARATLREHDIMGRLGGEEFALALPATDLGGALLAAERLRRAVSAAPVVLGCGAEHVLRVSIGVVVVEPNEPLTAALARADHGLYAAKSGGRDRVETGPAVLRRA</sequence>
<dbReference type="CDD" id="cd01949">
    <property type="entry name" value="GGDEF"/>
    <property type="match status" value="1"/>
</dbReference>
<keyword evidence="6" id="KW-1185">Reference proteome</keyword>
<dbReference type="InterPro" id="IPR000160">
    <property type="entry name" value="GGDEF_dom"/>
</dbReference>
<feature type="transmembrane region" description="Helical" evidence="3">
    <location>
        <begin position="116"/>
        <end position="136"/>
    </location>
</feature>
<feature type="transmembrane region" description="Helical" evidence="3">
    <location>
        <begin position="6"/>
        <end position="25"/>
    </location>
</feature>
<feature type="domain" description="GGDEF" evidence="4">
    <location>
        <begin position="246"/>
        <end position="379"/>
    </location>
</feature>
<dbReference type="RefSeq" id="WP_258813136.1">
    <property type="nucleotide sequence ID" value="NZ_JANUGU010000006.1"/>
</dbReference>
<dbReference type="PROSITE" id="PS50887">
    <property type="entry name" value="GGDEF"/>
    <property type="match status" value="1"/>
</dbReference>
<accession>A0ABT2D1G0</accession>
<dbReference type="InterPro" id="IPR043128">
    <property type="entry name" value="Rev_trsase/Diguanyl_cyclase"/>
</dbReference>
<gene>
    <name evidence="5" type="ORF">NX778_17865</name>
</gene>
<evidence type="ECO:0000256" key="2">
    <source>
        <dbReference type="ARBA" id="ARBA00034247"/>
    </source>
</evidence>
<dbReference type="EMBL" id="JANUGU010000006">
    <property type="protein sequence ID" value="MCS0659944.1"/>
    <property type="molecule type" value="Genomic_DNA"/>
</dbReference>
<organism evidence="5 6">
    <name type="scientific">Massilia terrae</name>
    <dbReference type="NCBI Taxonomy" id="1811224"/>
    <lineage>
        <taxon>Bacteria</taxon>
        <taxon>Pseudomonadati</taxon>
        <taxon>Pseudomonadota</taxon>
        <taxon>Betaproteobacteria</taxon>
        <taxon>Burkholderiales</taxon>
        <taxon>Oxalobacteraceae</taxon>
        <taxon>Telluria group</taxon>
        <taxon>Massilia</taxon>
    </lineage>
</organism>
<dbReference type="SUPFAM" id="SSF55073">
    <property type="entry name" value="Nucleotide cyclase"/>
    <property type="match status" value="1"/>
</dbReference>
<evidence type="ECO:0000313" key="5">
    <source>
        <dbReference type="EMBL" id="MCS0659944.1"/>
    </source>
</evidence>